<dbReference type="PANTHER" id="PTHR22792">
    <property type="entry name" value="LUPUS LA PROTEIN-RELATED"/>
    <property type="match status" value="1"/>
</dbReference>
<dbReference type="OrthoDB" id="340227at2759"/>
<dbReference type="PROSITE" id="PS50961">
    <property type="entry name" value="HTH_LA"/>
    <property type="match status" value="1"/>
</dbReference>
<dbReference type="InterPro" id="IPR036390">
    <property type="entry name" value="WH_DNA-bd_sf"/>
</dbReference>
<evidence type="ECO:0000313" key="7">
    <source>
        <dbReference type="Proteomes" id="UP000265618"/>
    </source>
</evidence>
<dbReference type="GO" id="GO:0006396">
    <property type="term" value="P:RNA processing"/>
    <property type="evidence" value="ECO:0007669"/>
    <property type="project" value="InterPro"/>
</dbReference>
<dbReference type="SUPFAM" id="SSF46785">
    <property type="entry name" value="Winged helix' DNA-binding domain"/>
    <property type="match status" value="1"/>
</dbReference>
<dbReference type="InterPro" id="IPR002344">
    <property type="entry name" value="Lupus_La"/>
</dbReference>
<dbReference type="GO" id="GO:0003729">
    <property type="term" value="F:mRNA binding"/>
    <property type="evidence" value="ECO:0007669"/>
    <property type="project" value="TreeGrafter"/>
</dbReference>
<comment type="subcellular location">
    <subcellularLocation>
        <location evidence="1">Nucleus</location>
    </subcellularLocation>
</comment>
<dbReference type="PANTHER" id="PTHR22792:SF140">
    <property type="entry name" value="ACHILLES, ISOFORM A"/>
    <property type="match status" value="1"/>
</dbReference>
<evidence type="ECO:0000256" key="3">
    <source>
        <dbReference type="ARBA" id="ARBA00023242"/>
    </source>
</evidence>
<comment type="caution">
    <text evidence="6">The sequence shown here is derived from an EMBL/GenBank/DDBJ whole genome shotgun (WGS) entry which is preliminary data.</text>
</comment>
<dbReference type="InterPro" id="IPR036388">
    <property type="entry name" value="WH-like_DNA-bd_sf"/>
</dbReference>
<keyword evidence="3" id="KW-0539">Nucleus</keyword>
<name>A0A9K3D9J6_9EUKA</name>
<proteinExistence type="predicted"/>
<sequence>MSDTNTETVATEVKAEELVVIDAPVAETTTVEPVPAKKAAQVLKQLEYYFGDSNLRRDKFLLGECAKHPESFVSIAVINSFQRMKAIGLYQYPPLPYICSPIG</sequence>
<accession>A0A9K3D9J6</accession>
<dbReference type="GO" id="GO:1990904">
    <property type="term" value="C:ribonucleoprotein complex"/>
    <property type="evidence" value="ECO:0007669"/>
    <property type="project" value="InterPro"/>
</dbReference>
<feature type="non-terminal residue" evidence="6">
    <location>
        <position position="1"/>
    </location>
</feature>
<evidence type="ECO:0000259" key="5">
    <source>
        <dbReference type="PROSITE" id="PS50961"/>
    </source>
</evidence>
<organism evidence="6 7">
    <name type="scientific">Kipferlia bialata</name>
    <dbReference type="NCBI Taxonomy" id="797122"/>
    <lineage>
        <taxon>Eukaryota</taxon>
        <taxon>Metamonada</taxon>
        <taxon>Carpediemonas-like organisms</taxon>
        <taxon>Kipferlia</taxon>
    </lineage>
</organism>
<dbReference type="AlphaFoldDB" id="A0A9K3D9J6"/>
<gene>
    <name evidence="6" type="ORF">KIPB_012869</name>
</gene>
<reference evidence="6 7" key="1">
    <citation type="journal article" date="2018" name="PLoS ONE">
        <title>The draft genome of Kipferlia bialata reveals reductive genome evolution in fornicate parasites.</title>
        <authorList>
            <person name="Tanifuji G."/>
            <person name="Takabayashi S."/>
            <person name="Kume K."/>
            <person name="Takagi M."/>
            <person name="Nakayama T."/>
            <person name="Kamikawa R."/>
            <person name="Inagaki Y."/>
            <person name="Hashimoto T."/>
        </authorList>
    </citation>
    <scope>NUCLEOTIDE SEQUENCE [LARGE SCALE GENOMIC DNA]</scope>
    <source>
        <strain evidence="6">NY0173</strain>
    </source>
</reference>
<dbReference type="EMBL" id="BDIP01005858">
    <property type="protein sequence ID" value="GIQ90175.1"/>
    <property type="molecule type" value="Genomic_DNA"/>
</dbReference>
<dbReference type="GO" id="GO:0005634">
    <property type="term" value="C:nucleus"/>
    <property type="evidence" value="ECO:0007669"/>
    <property type="project" value="UniProtKB-SubCell"/>
</dbReference>
<protein>
    <submittedName>
        <fullName evidence="6">Lupus La protein</fullName>
    </submittedName>
</protein>
<evidence type="ECO:0000256" key="1">
    <source>
        <dbReference type="ARBA" id="ARBA00004123"/>
    </source>
</evidence>
<keyword evidence="7" id="KW-1185">Reference proteome</keyword>
<dbReference type="PRINTS" id="PR00302">
    <property type="entry name" value="LUPUSLA"/>
</dbReference>
<evidence type="ECO:0000256" key="2">
    <source>
        <dbReference type="ARBA" id="ARBA00022884"/>
    </source>
</evidence>
<evidence type="ECO:0000313" key="6">
    <source>
        <dbReference type="EMBL" id="GIQ90175.1"/>
    </source>
</evidence>
<dbReference type="Gene3D" id="1.10.10.10">
    <property type="entry name" value="Winged helix-like DNA-binding domain superfamily/Winged helix DNA-binding domain"/>
    <property type="match status" value="1"/>
</dbReference>
<dbReference type="InterPro" id="IPR045180">
    <property type="entry name" value="La_dom_prot"/>
</dbReference>
<keyword evidence="2 4" id="KW-0694">RNA-binding</keyword>
<dbReference type="SMART" id="SM00715">
    <property type="entry name" value="LA"/>
    <property type="match status" value="1"/>
</dbReference>
<feature type="domain" description="HTH La-type RNA-binding" evidence="5">
    <location>
        <begin position="32"/>
        <end position="103"/>
    </location>
</feature>
<dbReference type="Proteomes" id="UP000265618">
    <property type="component" value="Unassembled WGS sequence"/>
</dbReference>
<dbReference type="Pfam" id="PF05383">
    <property type="entry name" value="La"/>
    <property type="match status" value="1"/>
</dbReference>
<dbReference type="InterPro" id="IPR006630">
    <property type="entry name" value="La_HTH"/>
</dbReference>
<evidence type="ECO:0000256" key="4">
    <source>
        <dbReference type="PROSITE-ProRule" id="PRU00332"/>
    </source>
</evidence>